<protein>
    <submittedName>
        <fullName evidence="3">Relaxase/mobilization nuclease domain-containing protein</fullName>
    </submittedName>
</protein>
<feature type="domain" description="MobA/VirD2-like nuclease" evidence="2">
    <location>
        <begin position="53"/>
        <end position="205"/>
    </location>
</feature>
<gene>
    <name evidence="3" type="ORF">QPK24_03030</name>
</gene>
<evidence type="ECO:0000313" key="4">
    <source>
        <dbReference type="Proteomes" id="UP001236415"/>
    </source>
</evidence>
<reference evidence="3 4" key="1">
    <citation type="submission" date="2023-06" db="EMBL/GenBank/DDBJ databases">
        <title>Paenibacillus polygonum sp. nov., an endophytic bacterium, isolated from Polygonum lapathifolium L. in Nanji Wetland National Nature Reserve, South of Poyang Lake, Jiangxi Province, China.</title>
        <authorList>
            <person name="Yu Z."/>
        </authorList>
    </citation>
    <scope>NUCLEOTIDE SEQUENCE [LARGE SCALE GENOMIC DNA]</scope>
    <source>
        <strain evidence="3 4">C31</strain>
    </source>
</reference>
<proteinExistence type="predicted"/>
<keyword evidence="4" id="KW-1185">Reference proteome</keyword>
<dbReference type="EMBL" id="CP127162">
    <property type="protein sequence ID" value="WIV19735.1"/>
    <property type="molecule type" value="Genomic_DNA"/>
</dbReference>
<organism evidence="3 4">
    <name type="scientific">Paenibacillus polygoni</name>
    <dbReference type="NCBI Taxonomy" id="3050112"/>
    <lineage>
        <taxon>Bacteria</taxon>
        <taxon>Bacillati</taxon>
        <taxon>Bacillota</taxon>
        <taxon>Bacilli</taxon>
        <taxon>Bacillales</taxon>
        <taxon>Paenibacillaceae</taxon>
        <taxon>Paenibacillus</taxon>
    </lineage>
</organism>
<sequence length="558" mass="64815">MICKIWPIKSGKKSLDQGIKASIKYITDKKKTEIQYDFDAENSMNDVSSALRYVKNDEKTKKIYVSGYMCSPETAAEEFAFTKMINLSNIGKELEDDSENQAFHIVQSFPDNLDISDEEVHQCGIDLVKKLGKYQAVIASHVEPVIGKDGKVHGKAKHNHILINSHMNPEFIAHDKPEKMKYHDCKATYQELRRLNDEVAIEHGLLVIESKPPGGSKSWYEYEAETEGKSWKKQVKGDIEAVKKCTSSWAEFVKLMEKYGYEIHDGKHETYITPDNHRVRGSTLGELYTRKSLEAYWEWRRKLEYGSDRNNQYEAEIEEEALKNTLKYLADAGAQSIYRPSGWTSSKSNEQYFVGLYDEDGNRRTLLEQIFILAYVVIIGESPEYLASKVLETNNEQEEFTLSKETERRLADIKSALNAVREEHISTEEELSEKINELGKQISRLKRKIKVNDEIKEKMLPIADLVAVIGVEEVSEERIKTIKRELLKYDITTDDEIENFKMRFKECKRLETEFPGRLQRMSERYTKLKKAAHQLELAKDRDYCYGLKKEYESYEIMR</sequence>
<name>A0ABY8X956_9BACL</name>
<evidence type="ECO:0000259" key="2">
    <source>
        <dbReference type="Pfam" id="PF03432"/>
    </source>
</evidence>
<keyword evidence="1" id="KW-0175">Coiled coil</keyword>
<dbReference type="RefSeq" id="WP_285746063.1">
    <property type="nucleotide sequence ID" value="NZ_CP127162.1"/>
</dbReference>
<evidence type="ECO:0000256" key="1">
    <source>
        <dbReference type="SAM" id="Coils"/>
    </source>
</evidence>
<dbReference type="Pfam" id="PF03432">
    <property type="entry name" value="Relaxase"/>
    <property type="match status" value="1"/>
</dbReference>
<dbReference type="Proteomes" id="UP001236415">
    <property type="component" value="Chromosome"/>
</dbReference>
<accession>A0ABY8X956</accession>
<evidence type="ECO:0000313" key="3">
    <source>
        <dbReference type="EMBL" id="WIV19735.1"/>
    </source>
</evidence>
<feature type="coiled-coil region" evidence="1">
    <location>
        <begin position="403"/>
        <end position="448"/>
    </location>
</feature>
<dbReference type="InterPro" id="IPR005094">
    <property type="entry name" value="Endonuclease_MobA/VirD2"/>
</dbReference>